<protein>
    <submittedName>
        <fullName evidence="1">Uncharacterized protein</fullName>
    </submittedName>
</protein>
<sequence>MIYRTTCMVQNQKVGVRFEPVMVLWKGNTCQDPILYLVDADYE</sequence>
<evidence type="ECO:0000313" key="2">
    <source>
        <dbReference type="Proteomes" id="UP000322838"/>
    </source>
</evidence>
<dbReference type="EMBL" id="MN228696">
    <property type="protein sequence ID" value="QEP29891.1"/>
    <property type="molecule type" value="Genomic_DNA"/>
</dbReference>
<gene>
    <name evidence="1" type="ORF">Smphiort11_093</name>
</gene>
<keyword evidence="2" id="KW-1185">Reference proteome</keyword>
<proteinExistence type="predicted"/>
<evidence type="ECO:0000313" key="1">
    <source>
        <dbReference type="EMBL" id="QEP29891.1"/>
    </source>
</evidence>
<dbReference type="Proteomes" id="UP000322838">
    <property type="component" value="Segment"/>
</dbReference>
<organism evidence="1 2">
    <name type="scientific">Sinorhizobium phage ort11</name>
    <dbReference type="NCBI Taxonomy" id="2599764"/>
    <lineage>
        <taxon>Viruses</taxon>
        <taxon>Duplodnaviria</taxon>
        <taxon>Heunggongvirae</taxon>
        <taxon>Uroviricota</taxon>
        <taxon>Caudoviricetes</taxon>
        <taxon>Schitoviridae</taxon>
        <taxon>Huelvavirus</taxon>
        <taxon>Huelvavirus ort11</taxon>
    </lineage>
</organism>
<name>A0A5C2H7D4_9CAUD</name>
<reference evidence="2" key="1">
    <citation type="submission" date="2019-07" db="EMBL/GenBank/DDBJ databases">
        <authorList>
            <person name="Cubo M.T."/>
            <person name="Espuny M.D.R."/>
            <person name="Balsanelli E."/>
        </authorList>
    </citation>
    <scope>NUCLEOTIDE SEQUENCE [LARGE SCALE GENOMIC DNA]</scope>
</reference>
<accession>A0A5C2H7D4</accession>